<evidence type="ECO:0000256" key="1">
    <source>
        <dbReference type="SAM" id="SignalP"/>
    </source>
</evidence>
<gene>
    <name evidence="3" type="ORF">AVDCRST_MAG42-1802</name>
</gene>
<accession>A0A6J4HWU5</accession>
<evidence type="ECO:0000313" key="3">
    <source>
        <dbReference type="EMBL" id="CAA9235460.1"/>
    </source>
</evidence>
<dbReference type="CDD" id="cd00063">
    <property type="entry name" value="FN3"/>
    <property type="match status" value="1"/>
</dbReference>
<name>A0A6J4HWU5_9BACT</name>
<dbReference type="PROSITE" id="PS50853">
    <property type="entry name" value="FN3"/>
    <property type="match status" value="1"/>
</dbReference>
<organism evidence="3">
    <name type="scientific">uncultured Chthoniobacterales bacterium</name>
    <dbReference type="NCBI Taxonomy" id="1836801"/>
    <lineage>
        <taxon>Bacteria</taxon>
        <taxon>Pseudomonadati</taxon>
        <taxon>Verrucomicrobiota</taxon>
        <taxon>Spartobacteria</taxon>
        <taxon>Chthoniobacterales</taxon>
        <taxon>environmental samples</taxon>
    </lineage>
</organism>
<proteinExistence type="predicted"/>
<feature type="chain" id="PRO_5026931120" description="Fibronectin type-III domain-containing protein" evidence="1">
    <location>
        <begin position="36"/>
        <end position="1197"/>
    </location>
</feature>
<protein>
    <recommendedName>
        <fullName evidence="2">Fibronectin type-III domain-containing protein</fullName>
    </recommendedName>
</protein>
<feature type="signal peptide" evidence="1">
    <location>
        <begin position="1"/>
        <end position="35"/>
    </location>
</feature>
<dbReference type="AlphaFoldDB" id="A0A6J4HWU5"/>
<dbReference type="InterPro" id="IPR036116">
    <property type="entry name" value="FN3_sf"/>
</dbReference>
<keyword evidence="1" id="KW-0732">Signal</keyword>
<dbReference type="SUPFAM" id="SSF110296">
    <property type="entry name" value="Oligoxyloglucan reducing end-specific cellobiohydrolase"/>
    <property type="match status" value="1"/>
</dbReference>
<reference evidence="3" key="1">
    <citation type="submission" date="2020-02" db="EMBL/GenBank/DDBJ databases">
        <authorList>
            <person name="Meier V. D."/>
        </authorList>
    </citation>
    <scope>NUCLEOTIDE SEQUENCE</scope>
    <source>
        <strain evidence="3">AVDCRST_MAG42</strain>
    </source>
</reference>
<dbReference type="Gene3D" id="2.120.10.10">
    <property type="match status" value="1"/>
</dbReference>
<dbReference type="Gene3D" id="2.60.40.10">
    <property type="entry name" value="Immunoglobulins"/>
    <property type="match status" value="1"/>
</dbReference>
<dbReference type="InterPro" id="IPR003961">
    <property type="entry name" value="FN3_dom"/>
</dbReference>
<evidence type="ECO:0000259" key="2">
    <source>
        <dbReference type="PROSITE" id="PS50853"/>
    </source>
</evidence>
<dbReference type="EMBL" id="CADCTA010000057">
    <property type="protein sequence ID" value="CAA9235460.1"/>
    <property type="molecule type" value="Genomic_DNA"/>
</dbReference>
<feature type="domain" description="Fibronectin type-III" evidence="2">
    <location>
        <begin position="645"/>
        <end position="740"/>
    </location>
</feature>
<dbReference type="SUPFAM" id="SSF49265">
    <property type="entry name" value="Fibronectin type III"/>
    <property type="match status" value="1"/>
</dbReference>
<dbReference type="CDD" id="cd15482">
    <property type="entry name" value="Sialidase_non-viral"/>
    <property type="match status" value="1"/>
</dbReference>
<sequence>MRTKPVSESGLFTPRLLLGCALVCMSALLAALSFAAKPAEGTVTPSSSAPVTWMGTAIGAPPAAGGEADCEEGANCDTFKLTISGSPEEWTGKQVNVRIQWLSPTSDYDLSIRKGAPDGPIVASSGAGATTAEEVALNPSSVSVGTGDFFVRAIYFAATEADQYNGVAEVKTSAPGPIPATQASGVAPRYQNHTPPAAGAATLGIDAAEPSIGVNWKSEGILPGTGDDVNGGRAMYIALLQTLRITFDDSCPSSPNALWENKSFVTTAAQTFDPILFTDNSRRTGPDGQILQIGTGRTLVSQLEFPAGFAATASAYTENDGETYVPSTGAGPGSGIDHQTIGGGGPFHAPLINPAYPNAIYYCGQLPAATCALSTDGGTTYGAARPVDPNGECGGLHGHIKVGPDGTAYLPNKGCGTGQGVIVSEDNGVTWDVREVPGSTSGGSDAAVGIGRGDLLPGKGRVYLGMADGDTKATVSMSDDRGLTWSQPVDVGAVFGINNVAFPAVVAGDDDRAAFAFYGTPTTGGLQDPKFQGVWHLYVAHTYDGGKTWHTVDATPNDPMQRGCIWLGGGANICRNMLDFMGADVDKRGRMLVGYNDGCAGAECSQAPEGATGNSYTALAAIARQTGGKGLFAAHDSLFPDAPTTPGAPLVNALRNGNSVKLSWSQSNTGGSPVTQYKILRGTAKGAQTLLATVPGSESRFEDATANDPAATYFYKVTATNAAGESCDNNEVAARFVGNSRSGLGYTIYTDPTGAADGAGQAGNPDLDFQTLSIVEPTDGPHAGKIVFNLKVMGGPTVNNRMWRIIWDSPNAVDNTQKPPKNVGSFYVGATKDAAGALTYEYGTVETGVVGLVLGVPRTRRAGGADAGSFTSQGLITIVVSPDKIGSPQKGDLLGNFAVRTFAADSEEVRTTAATDQANNATANDLTANAATYAVVGPAFSQLLNISTRASVQPGDNALIGGFIVSEGASKRVLIRGLGPSLAERNVPGTLQDPTLELNGPGGVITSNNNWKDSQQAEIAGTGIPPTNDAESAIVQTLGPGAYTAVLRGAGDASGVGLVEIYDLNLGTSSKLVNLSSRGLVQTGDNVMIGGLIVGPSGVGSTRVLLRAIGPSLGQSGVGGPLQDPTLELYDGNGAVMTANDNWKEAQEAEIAATTIAPADDRESAILSSLAPGNYTAIVRGKNDSIGVALVEAYNVQ</sequence>
<dbReference type="InterPro" id="IPR013783">
    <property type="entry name" value="Ig-like_fold"/>
</dbReference>